<keyword evidence="2" id="KW-0812">Transmembrane</keyword>
<feature type="transmembrane region" description="Helical" evidence="2">
    <location>
        <begin position="122"/>
        <end position="147"/>
    </location>
</feature>
<dbReference type="AlphaFoldDB" id="A0A0L6V7U2"/>
<evidence type="ECO:0000256" key="1">
    <source>
        <dbReference type="SAM" id="MobiDB-lite"/>
    </source>
</evidence>
<gene>
    <name evidence="3" type="ORF">VP01_2367g1</name>
</gene>
<comment type="caution">
    <text evidence="3">The sequence shown here is derived from an EMBL/GenBank/DDBJ whole genome shotgun (WGS) entry which is preliminary data.</text>
</comment>
<evidence type="ECO:0000313" key="3">
    <source>
        <dbReference type="EMBL" id="KNZ56602.1"/>
    </source>
</evidence>
<reference evidence="3 4" key="1">
    <citation type="submission" date="2015-08" db="EMBL/GenBank/DDBJ databases">
        <title>Next Generation Sequencing and Analysis of the Genome of Puccinia sorghi L Schw, the Causal Agent of Maize Common Rust.</title>
        <authorList>
            <person name="Rochi L."/>
            <person name="Burguener G."/>
            <person name="Darino M."/>
            <person name="Turjanski A."/>
            <person name="Kreff E."/>
            <person name="Dieguez M.J."/>
            <person name="Sacco F."/>
        </authorList>
    </citation>
    <scope>NUCLEOTIDE SEQUENCE [LARGE SCALE GENOMIC DNA]</scope>
    <source>
        <strain evidence="3 4">RO10H11247</strain>
    </source>
</reference>
<protein>
    <submittedName>
        <fullName evidence="3">Uncharacterized protein</fullName>
    </submittedName>
</protein>
<feature type="compositionally biased region" description="Basic and acidic residues" evidence="1">
    <location>
        <begin position="425"/>
        <end position="436"/>
    </location>
</feature>
<sequence>MHIQFIPHSLCIIQSFQLMLLYFINMLLLFYVIIISFNIFDKLYNINILCNNCLLSTFNYLGNIRYDDITSVVDKVSFPFLIFFLVFNMGPTQIDSATHPGVLHSPVISLFSDYSGVPYMSIVFPISFFSILSFPNSFIFFPIHSLIQPQPLNSTTSQLIPPSLSVLSSLSCLSSLLNIQLSSLTKPVHDNCWSPFPDIFSSACFLTLFSSVLAICLHNQISDSLNLTHMGHTYRPTNAKVGHVLNSLTYAQKGGMGLVKEAPVVMAEVAQPVWKEKLSQDCECSAFCNQTLRRPSLKKPTSSCKFKTEFPQLLNISQIKYNHTFQILTFIKGHSGFDQGSEGRCWWVFQGRSGIEGCWCRHVLACWGFLIWFSFLNGIFITTRQPRPVCNCTLDDRDGDTFFESSGEGVFWLLFNMMENEESGEERIQKPVDKSRKPGTNKV</sequence>
<evidence type="ECO:0000256" key="2">
    <source>
        <dbReference type="SAM" id="Phobius"/>
    </source>
</evidence>
<feature type="transmembrane region" description="Helical" evidence="2">
    <location>
        <begin position="20"/>
        <end position="40"/>
    </location>
</feature>
<name>A0A0L6V7U2_9BASI</name>
<dbReference type="VEuPathDB" id="FungiDB:VP01_2367g1"/>
<dbReference type="Proteomes" id="UP000037035">
    <property type="component" value="Unassembled WGS sequence"/>
</dbReference>
<keyword evidence="2" id="KW-0472">Membrane</keyword>
<evidence type="ECO:0000313" key="4">
    <source>
        <dbReference type="Proteomes" id="UP000037035"/>
    </source>
</evidence>
<dbReference type="EMBL" id="LAVV01007244">
    <property type="protein sequence ID" value="KNZ56602.1"/>
    <property type="molecule type" value="Genomic_DNA"/>
</dbReference>
<keyword evidence="4" id="KW-1185">Reference proteome</keyword>
<accession>A0A0L6V7U2</accession>
<feature type="region of interest" description="Disordered" evidence="1">
    <location>
        <begin position="423"/>
        <end position="443"/>
    </location>
</feature>
<proteinExistence type="predicted"/>
<keyword evidence="2" id="KW-1133">Transmembrane helix</keyword>
<organism evidence="3 4">
    <name type="scientific">Puccinia sorghi</name>
    <dbReference type="NCBI Taxonomy" id="27349"/>
    <lineage>
        <taxon>Eukaryota</taxon>
        <taxon>Fungi</taxon>
        <taxon>Dikarya</taxon>
        <taxon>Basidiomycota</taxon>
        <taxon>Pucciniomycotina</taxon>
        <taxon>Pucciniomycetes</taxon>
        <taxon>Pucciniales</taxon>
        <taxon>Pucciniaceae</taxon>
        <taxon>Puccinia</taxon>
    </lineage>
</organism>